<name>A0A5R9QH82_9GAMM</name>
<evidence type="ECO:0000256" key="1">
    <source>
        <dbReference type="SAM" id="MobiDB-lite"/>
    </source>
</evidence>
<evidence type="ECO:0000313" key="3">
    <source>
        <dbReference type="EMBL" id="TLX64232.1"/>
    </source>
</evidence>
<keyword evidence="4" id="KW-1185">Reference proteome</keyword>
<feature type="region of interest" description="Disordered" evidence="1">
    <location>
        <begin position="103"/>
        <end position="129"/>
    </location>
</feature>
<sequence>MVKPSFAVCAAALFCSAAFAQSQKVEIVTHLNGLDLVVEPMGVPLQTQNGPELVGVRAVKVMNQSAQMASCEFHMAPEDRTTAATTPTFTVDPNSQVIERVPGEYSPDRPYAEITCKPADASPSADSMD</sequence>
<evidence type="ECO:0000256" key="2">
    <source>
        <dbReference type="SAM" id="SignalP"/>
    </source>
</evidence>
<evidence type="ECO:0000313" key="4">
    <source>
        <dbReference type="Proteomes" id="UP000306753"/>
    </source>
</evidence>
<dbReference type="Proteomes" id="UP000306753">
    <property type="component" value="Unassembled WGS sequence"/>
</dbReference>
<dbReference type="RefSeq" id="WP_138408482.1">
    <property type="nucleotide sequence ID" value="NZ_QLAE01000015.1"/>
</dbReference>
<keyword evidence="2" id="KW-0732">Signal</keyword>
<accession>A0A5R9QH82</accession>
<comment type="caution">
    <text evidence="3">The sequence shown here is derived from an EMBL/GenBank/DDBJ whole genome shotgun (WGS) entry which is preliminary data.</text>
</comment>
<organism evidence="3 4">
    <name type="scientific">Stutzerimonas nosocomialis</name>
    <dbReference type="NCBI Taxonomy" id="1056496"/>
    <lineage>
        <taxon>Bacteria</taxon>
        <taxon>Pseudomonadati</taxon>
        <taxon>Pseudomonadota</taxon>
        <taxon>Gammaproteobacteria</taxon>
        <taxon>Pseudomonadales</taxon>
        <taxon>Pseudomonadaceae</taxon>
        <taxon>Stutzerimonas</taxon>
    </lineage>
</organism>
<dbReference type="EMBL" id="QLAG01000006">
    <property type="protein sequence ID" value="TLX64232.1"/>
    <property type="molecule type" value="Genomic_DNA"/>
</dbReference>
<proteinExistence type="predicted"/>
<protein>
    <submittedName>
        <fullName evidence="3">Uncharacterized protein</fullName>
    </submittedName>
</protein>
<dbReference type="AlphaFoldDB" id="A0A5R9QH82"/>
<dbReference type="OrthoDB" id="6961808at2"/>
<reference evidence="3 4" key="1">
    <citation type="journal article" date="2017" name="Eur. J. Clin. Microbiol. Infect. Dis.">
        <title>Uncommonly isolated clinical Pseudomonas: identification and phylogenetic assignation.</title>
        <authorList>
            <person name="Mulet M."/>
            <person name="Gomila M."/>
            <person name="Ramirez A."/>
            <person name="Cardew S."/>
            <person name="Moore E.R."/>
            <person name="Lalucat J."/>
            <person name="Garcia-Valdes E."/>
        </authorList>
    </citation>
    <scope>NUCLEOTIDE SEQUENCE [LARGE SCALE GENOMIC DNA]</scope>
    <source>
        <strain evidence="3 4">SD129</strain>
    </source>
</reference>
<feature type="chain" id="PRO_5024355110" evidence="2">
    <location>
        <begin position="21"/>
        <end position="129"/>
    </location>
</feature>
<feature type="signal peptide" evidence="2">
    <location>
        <begin position="1"/>
        <end position="20"/>
    </location>
</feature>
<gene>
    <name evidence="3" type="ORF">DN820_06080</name>
</gene>